<dbReference type="InterPro" id="IPR003961">
    <property type="entry name" value="FN3_dom"/>
</dbReference>
<evidence type="ECO:0000313" key="17">
    <source>
        <dbReference type="Proteomes" id="UP000494165"/>
    </source>
</evidence>
<dbReference type="OrthoDB" id="114660at2759"/>
<comment type="similarity">
    <text evidence="2">Belongs to the immunoglobulin superfamily. DCC family.</text>
</comment>
<dbReference type="EMBL" id="CADEPI010000115">
    <property type="protein sequence ID" value="CAB3375599.1"/>
    <property type="molecule type" value="Genomic_DNA"/>
</dbReference>
<dbReference type="PANTHER" id="PTHR44170">
    <property type="entry name" value="PROTEIN SIDEKICK"/>
    <property type="match status" value="1"/>
</dbReference>
<dbReference type="PROSITE" id="PS50853">
    <property type="entry name" value="FN3"/>
    <property type="match status" value="6"/>
</dbReference>
<keyword evidence="4 13" id="KW-0732">Signal</keyword>
<dbReference type="Pfam" id="PF07679">
    <property type="entry name" value="I-set"/>
    <property type="match status" value="2"/>
</dbReference>
<evidence type="ECO:0000259" key="15">
    <source>
        <dbReference type="PROSITE" id="PS50853"/>
    </source>
</evidence>
<evidence type="ECO:0000259" key="14">
    <source>
        <dbReference type="PROSITE" id="PS50835"/>
    </source>
</evidence>
<protein>
    <recommendedName>
        <fullName evidence="18">Neogenin</fullName>
    </recommendedName>
</protein>
<dbReference type="Pfam" id="PF06583">
    <property type="entry name" value="Neogenin_C"/>
    <property type="match status" value="1"/>
</dbReference>
<feature type="domain" description="Ig-like" evidence="14">
    <location>
        <begin position="329"/>
        <end position="414"/>
    </location>
</feature>
<dbReference type="SMART" id="SM00409">
    <property type="entry name" value="IG"/>
    <property type="match status" value="4"/>
</dbReference>
<dbReference type="PRINTS" id="PR00014">
    <property type="entry name" value="FNTYPEIII"/>
</dbReference>
<evidence type="ECO:0000256" key="13">
    <source>
        <dbReference type="SAM" id="SignalP"/>
    </source>
</evidence>
<keyword evidence="7 12" id="KW-0472">Membrane</keyword>
<feature type="signal peptide" evidence="13">
    <location>
        <begin position="1"/>
        <end position="28"/>
    </location>
</feature>
<evidence type="ECO:0000256" key="12">
    <source>
        <dbReference type="SAM" id="Phobius"/>
    </source>
</evidence>
<evidence type="ECO:0000256" key="4">
    <source>
        <dbReference type="ARBA" id="ARBA00022729"/>
    </source>
</evidence>
<keyword evidence="5" id="KW-0677">Repeat</keyword>
<evidence type="ECO:0000256" key="9">
    <source>
        <dbReference type="ARBA" id="ARBA00023180"/>
    </source>
</evidence>
<evidence type="ECO:0000313" key="16">
    <source>
        <dbReference type="EMBL" id="CAB3375599.1"/>
    </source>
</evidence>
<dbReference type="CDD" id="cd00063">
    <property type="entry name" value="FN3"/>
    <property type="match status" value="6"/>
</dbReference>
<accession>A0A8S1D583</accession>
<dbReference type="PROSITE" id="PS50835">
    <property type="entry name" value="IG_LIKE"/>
    <property type="match status" value="4"/>
</dbReference>
<dbReference type="CDD" id="cd00096">
    <property type="entry name" value="Ig"/>
    <property type="match status" value="1"/>
</dbReference>
<dbReference type="GO" id="GO:0098609">
    <property type="term" value="P:cell-cell adhesion"/>
    <property type="evidence" value="ECO:0007669"/>
    <property type="project" value="TreeGrafter"/>
</dbReference>
<evidence type="ECO:0000256" key="3">
    <source>
        <dbReference type="ARBA" id="ARBA00022692"/>
    </source>
</evidence>
<evidence type="ECO:0000256" key="5">
    <source>
        <dbReference type="ARBA" id="ARBA00022737"/>
    </source>
</evidence>
<evidence type="ECO:0000256" key="11">
    <source>
        <dbReference type="SAM" id="MobiDB-lite"/>
    </source>
</evidence>
<dbReference type="InterPro" id="IPR013098">
    <property type="entry name" value="Ig_I-set"/>
</dbReference>
<dbReference type="SUPFAM" id="SSF49265">
    <property type="entry name" value="Fibronectin type III"/>
    <property type="match status" value="4"/>
</dbReference>
<proteinExistence type="inferred from homology"/>
<dbReference type="InterPro" id="IPR010560">
    <property type="entry name" value="Neogenin_C"/>
</dbReference>
<keyword evidence="3 12" id="KW-0812">Transmembrane</keyword>
<sequence length="1403" mass="153788">MRPLESLLRPSLLLLAVLPATYCSSTSAARSSAGSLEFSKEPQDTVVPPGAPAWLHCELKPSASEPTSFITWRGPDGSVLNFIGDSLRRQLGNGTLFFSSVPIGMSTLLGTYQCLVHIDGVGTVASRKANLSLAFGPHVKRQPKSQTIQNGQIAHFECGVEASPPASIVWLRNDHVLALDETRMMQLPSGSLDINDVEFWDAGIYRCNATSPNGHALSEKATLTIRQEQQTRLTPPTFVAKPEDTVAIEGSNVTLGCAAVSNPSPSFIWLKDGVSIDFKDLDSRYIKIGTASLQISKVQVRDAGAYQCRAENKEDSLDATANLKVQVPPRFKKKPLDSFAEEKEDIELSCEVEGHPEPRVVWLKNGEEIKQNEYMQVLNGNNLRILGLMSLDAGVFQCVASNPAGEIQAAARLNVLKPGSQPKENTIPKRMPLGDSVYNDVPTEPQEVMAPFTNARFITLKWKEPEYSSSPVLAYSVFYKLKDSDRERVANTSRPDISISGLMPSRTYVFRVAAINSQGTGKLSDSIEASTLAEAHVPGVPKNLKVYATSSTSIAAEWRQPDNGEAPVSYYKLFYMLGDSSMEHHVVTMNTSFEVRDLKKYSEYSVWVVAFSKNHEPGASTEQVVARTLGDIPEEPPSNVTLEAASSTSIVVRWEPPPEHTQNGLINGYKIRFRRKGRSKGAETVSAAGNRRMYSIDGLDRDAEYQVRMFALNANGTGPPTDWLSASTLDNDLDESRVPDPPTNLKVRPAADSVHVTWTPTLGRNVMVRGYTIGWGIGIPDVFTHVVEGKQRYYHIKNLQPNSEYVISVRAYNNMGDGQPVYDSVRTREEELLDVAPVLLPPIGLEAVVTSAQSAVVYWTDSGLPKNQEVFDGRHYVVRYTSLHHAPNPRYKYVNTSQLNVIIGDLKPNTEYEFTVKVVKGHRESHYSMMVYNTTLEAAPSSAPRDLTVVSSEGSITDFNLNWQPPKTPNGQTTGYHIAYTDDQRKSEKEWATHDVDEDRMTTSIKGLKPDTTYYFRIQARNKIGHGPFSSVTTFKTPHSSGSYSHGSGNSAGNENEFPEINIFLLAGVLTLVGILLVSAFLIFVCCKKQQDDTTERNKAVQKKPNIKPPDLWIHHDTMELKALEQKNGQSSSSSQDPLDQDSPPSSEPPQLARVNTSSIDKRTYVPSYLSQGGSSTSSRLSDDDRSSTVRRSKPVSVHVDASLLHMDPGATLVSSNDPRPYPRTQYTVSRAHVTLDPGTSTVASSTTISENPYSLQGGYDTVDRPHAHAIPASYNVLAATSGDSGTLGKRMQGHPLKSFSVPAPPPQAGTGIRQSGSPFKNKLPATNQLPSGMSSLKRGSEAGRASTCTTPLLTPSWGENEMPTESTMLQPSLSTEELNQEMANLEGLMKDLNAITAKEFEC</sequence>
<feature type="compositionally biased region" description="Low complexity" evidence="11">
    <location>
        <begin position="1168"/>
        <end position="1180"/>
    </location>
</feature>
<dbReference type="FunFam" id="2.60.40.10:FF:000551">
    <property type="entry name" value="Protogenin A"/>
    <property type="match status" value="1"/>
</dbReference>
<dbReference type="SMART" id="SM00408">
    <property type="entry name" value="IGc2"/>
    <property type="match status" value="3"/>
</dbReference>
<feature type="domain" description="Fibronectin type-III" evidence="15">
    <location>
        <begin position="636"/>
        <end position="731"/>
    </location>
</feature>
<dbReference type="GO" id="GO:0009653">
    <property type="term" value="P:anatomical structure morphogenesis"/>
    <property type="evidence" value="ECO:0007669"/>
    <property type="project" value="UniProtKB-ARBA"/>
</dbReference>
<keyword evidence="17" id="KW-1185">Reference proteome</keyword>
<dbReference type="InterPro" id="IPR013783">
    <property type="entry name" value="Ig-like_fold"/>
</dbReference>
<feature type="transmembrane region" description="Helical" evidence="12">
    <location>
        <begin position="1063"/>
        <end position="1087"/>
    </location>
</feature>
<dbReference type="FunFam" id="2.60.40.10:FF:000004">
    <property type="entry name" value="DCC isoform 1"/>
    <property type="match status" value="1"/>
</dbReference>
<dbReference type="FunFam" id="2.60.40.10:FF:000036">
    <property type="entry name" value="receptor-type tyrosine-protein phosphatase delta isoform X1"/>
    <property type="match status" value="1"/>
</dbReference>
<dbReference type="Pfam" id="PF13927">
    <property type="entry name" value="Ig_3"/>
    <property type="match status" value="1"/>
</dbReference>
<dbReference type="PANTHER" id="PTHR44170:SF54">
    <property type="entry name" value="FI24025P1"/>
    <property type="match status" value="1"/>
</dbReference>
<feature type="compositionally biased region" description="Polar residues" evidence="11">
    <location>
        <begin position="1313"/>
        <end position="1335"/>
    </location>
</feature>
<keyword evidence="10" id="KW-0393">Immunoglobulin domain</keyword>
<feature type="domain" description="Fibronectin type-III" evidence="15">
    <location>
        <begin position="841"/>
        <end position="938"/>
    </location>
</feature>
<evidence type="ECO:0000256" key="8">
    <source>
        <dbReference type="ARBA" id="ARBA00023157"/>
    </source>
</evidence>
<dbReference type="InterPro" id="IPR036179">
    <property type="entry name" value="Ig-like_dom_sf"/>
</dbReference>
<evidence type="ECO:0000256" key="7">
    <source>
        <dbReference type="ARBA" id="ARBA00023136"/>
    </source>
</evidence>
<dbReference type="InterPro" id="IPR003598">
    <property type="entry name" value="Ig_sub2"/>
</dbReference>
<keyword evidence="8" id="KW-1015">Disulfide bond</keyword>
<dbReference type="InterPro" id="IPR007110">
    <property type="entry name" value="Ig-like_dom"/>
</dbReference>
<feature type="domain" description="Ig-like" evidence="14">
    <location>
        <begin position="137"/>
        <end position="224"/>
    </location>
</feature>
<dbReference type="Pfam" id="PF00041">
    <property type="entry name" value="fn3"/>
    <property type="match status" value="6"/>
</dbReference>
<evidence type="ECO:0000256" key="6">
    <source>
        <dbReference type="ARBA" id="ARBA00022989"/>
    </source>
</evidence>
<dbReference type="GO" id="GO:0030154">
    <property type="term" value="P:cell differentiation"/>
    <property type="evidence" value="ECO:0007669"/>
    <property type="project" value="UniProtKB-ARBA"/>
</dbReference>
<dbReference type="InterPro" id="IPR003599">
    <property type="entry name" value="Ig_sub"/>
</dbReference>
<feature type="domain" description="Ig-like" evidence="14">
    <location>
        <begin position="10"/>
        <end position="132"/>
    </location>
</feature>
<feature type="domain" description="Fibronectin type-III" evidence="15">
    <location>
        <begin position="441"/>
        <end position="534"/>
    </location>
</feature>
<evidence type="ECO:0000256" key="2">
    <source>
        <dbReference type="ARBA" id="ARBA00009588"/>
    </source>
</evidence>
<comment type="caution">
    <text evidence="16">The sequence shown here is derived from an EMBL/GenBank/DDBJ whole genome shotgun (WGS) entry which is preliminary data.</text>
</comment>
<dbReference type="InterPro" id="IPR036116">
    <property type="entry name" value="FN3_sf"/>
</dbReference>
<dbReference type="Gene3D" id="2.60.40.10">
    <property type="entry name" value="Immunoglobulins"/>
    <property type="match status" value="10"/>
</dbReference>
<feature type="domain" description="Fibronectin type-III" evidence="15">
    <location>
        <begin position="741"/>
        <end position="831"/>
    </location>
</feature>
<feature type="compositionally biased region" description="Low complexity" evidence="11">
    <location>
        <begin position="1130"/>
        <end position="1151"/>
    </location>
</feature>
<reference evidence="16 17" key="1">
    <citation type="submission" date="2020-04" db="EMBL/GenBank/DDBJ databases">
        <authorList>
            <person name="Alioto T."/>
            <person name="Alioto T."/>
            <person name="Gomez Garrido J."/>
        </authorList>
    </citation>
    <scope>NUCLEOTIDE SEQUENCE [LARGE SCALE GENOMIC DNA]</scope>
</reference>
<evidence type="ECO:0008006" key="18">
    <source>
        <dbReference type="Google" id="ProtNLM"/>
    </source>
</evidence>
<feature type="region of interest" description="Disordered" evidence="11">
    <location>
        <begin position="1300"/>
        <end position="1368"/>
    </location>
</feature>
<feature type="domain" description="Ig-like" evidence="14">
    <location>
        <begin position="236"/>
        <end position="324"/>
    </location>
</feature>
<feature type="domain" description="Fibronectin type-III" evidence="15">
    <location>
        <begin position="943"/>
        <end position="1040"/>
    </location>
</feature>
<gene>
    <name evidence="16" type="ORF">CLODIP_2_CD12774</name>
</gene>
<keyword evidence="9" id="KW-0325">Glycoprotein</keyword>
<comment type="subcellular location">
    <subcellularLocation>
        <location evidence="1">Membrane</location>
        <topology evidence="1">Single-pass type I membrane protein</topology>
    </subcellularLocation>
</comment>
<organism evidence="16 17">
    <name type="scientific">Cloeon dipterum</name>
    <dbReference type="NCBI Taxonomy" id="197152"/>
    <lineage>
        <taxon>Eukaryota</taxon>
        <taxon>Metazoa</taxon>
        <taxon>Ecdysozoa</taxon>
        <taxon>Arthropoda</taxon>
        <taxon>Hexapoda</taxon>
        <taxon>Insecta</taxon>
        <taxon>Pterygota</taxon>
        <taxon>Palaeoptera</taxon>
        <taxon>Ephemeroptera</taxon>
        <taxon>Pisciforma</taxon>
        <taxon>Baetidae</taxon>
        <taxon>Cloeon</taxon>
    </lineage>
</organism>
<name>A0A8S1D583_9INSE</name>
<feature type="domain" description="Fibronectin type-III" evidence="15">
    <location>
        <begin position="540"/>
        <end position="631"/>
    </location>
</feature>
<feature type="chain" id="PRO_5035927151" description="Neogenin" evidence="13">
    <location>
        <begin position="29"/>
        <end position="1403"/>
    </location>
</feature>
<dbReference type="SMART" id="SM00060">
    <property type="entry name" value="FN3"/>
    <property type="match status" value="6"/>
</dbReference>
<keyword evidence="6 12" id="KW-1133">Transmembrane helix</keyword>
<evidence type="ECO:0000256" key="10">
    <source>
        <dbReference type="ARBA" id="ARBA00023319"/>
    </source>
</evidence>
<dbReference type="FunFam" id="2.60.40.10:FF:000032">
    <property type="entry name" value="palladin isoform X1"/>
    <property type="match status" value="1"/>
</dbReference>
<feature type="region of interest" description="Disordered" evidence="11">
    <location>
        <begin position="1125"/>
        <end position="1195"/>
    </location>
</feature>
<dbReference type="GO" id="GO:0016020">
    <property type="term" value="C:membrane"/>
    <property type="evidence" value="ECO:0007669"/>
    <property type="project" value="UniProtKB-SubCell"/>
</dbReference>
<dbReference type="SUPFAM" id="SSF48726">
    <property type="entry name" value="Immunoglobulin"/>
    <property type="match status" value="4"/>
</dbReference>
<dbReference type="Proteomes" id="UP000494165">
    <property type="component" value="Unassembled WGS sequence"/>
</dbReference>
<evidence type="ECO:0000256" key="1">
    <source>
        <dbReference type="ARBA" id="ARBA00004479"/>
    </source>
</evidence>